<protein>
    <submittedName>
        <fullName evidence="1">Uncharacterized protein</fullName>
    </submittedName>
</protein>
<sequence length="89" mass="9236">MKVFAASTSTEDRTPTVVPAATFSLIAVAESPISVGMELGSVNIGFIPGNELPIAPGVMLKATVSLLVHFDTLPISLSICDLVPMKIPV</sequence>
<evidence type="ECO:0000313" key="1">
    <source>
        <dbReference type="EMBL" id="CAD0000758.1"/>
    </source>
</evidence>
<dbReference type="AlphaFoldDB" id="A0A6V6YMP6"/>
<keyword evidence="2" id="KW-1185">Reference proteome</keyword>
<proteinExistence type="predicted"/>
<name>A0A6V6YMP6_9FLAO</name>
<accession>A0A6V6YMP6</accession>
<dbReference type="EMBL" id="CAIJDO010000051">
    <property type="protein sequence ID" value="CAD0000758.1"/>
    <property type="molecule type" value="Genomic_DNA"/>
</dbReference>
<dbReference type="Proteomes" id="UP000556700">
    <property type="component" value="Unassembled WGS sequence"/>
</dbReference>
<organism evidence="1 2">
    <name type="scientific">Flavobacterium chungangense</name>
    <dbReference type="NCBI Taxonomy" id="554283"/>
    <lineage>
        <taxon>Bacteria</taxon>
        <taxon>Pseudomonadati</taxon>
        <taxon>Bacteroidota</taxon>
        <taxon>Flavobacteriia</taxon>
        <taxon>Flavobacteriales</taxon>
        <taxon>Flavobacteriaceae</taxon>
        <taxon>Flavobacterium</taxon>
    </lineage>
</organism>
<evidence type="ECO:0000313" key="2">
    <source>
        <dbReference type="Proteomes" id="UP000556700"/>
    </source>
</evidence>
<gene>
    <name evidence="1" type="ORF">FLACHUCJ7_00194</name>
</gene>
<reference evidence="1 2" key="1">
    <citation type="submission" date="2020-06" db="EMBL/GenBank/DDBJ databases">
        <authorList>
            <person name="Criscuolo A."/>
        </authorList>
    </citation>
    <scope>NUCLEOTIDE SEQUENCE [LARGE SCALE GENOMIC DNA]</scope>
    <source>
        <strain evidence="2">CIP 110025</strain>
    </source>
</reference>
<comment type="caution">
    <text evidence="1">The sequence shown here is derived from an EMBL/GenBank/DDBJ whole genome shotgun (WGS) entry which is preliminary data.</text>
</comment>